<dbReference type="Proteomes" id="UP000045175">
    <property type="component" value="Unassembled WGS sequence"/>
</dbReference>
<dbReference type="EMBL" id="CDML01000020">
    <property type="protein sequence ID" value="CRF40937.1"/>
    <property type="molecule type" value="Genomic_DNA"/>
</dbReference>
<dbReference type="STRING" id="1578720.HAL011_07100"/>
<reference evidence="5 6" key="3">
    <citation type="submission" date="2014-12" db="EMBL/GenBank/DDBJ databases">
        <authorList>
            <person name="Jaenicke S."/>
        </authorList>
    </citation>
    <scope>NUCLEOTIDE SEQUENCE [LARGE SCALE GENOMIC DNA]</scope>
</reference>
<keyword evidence="4" id="KW-1185">Reference proteome</keyword>
<gene>
    <name evidence="1" type="ORF">HAL011_07100</name>
    <name evidence="2" type="ORF">HAL013_06890</name>
    <name evidence="3" type="ORF">HAL09_07650</name>
</gene>
<evidence type="ECO:0000313" key="3">
    <source>
        <dbReference type="EMBL" id="CRF44192.1"/>
    </source>
</evidence>
<reference evidence="3" key="1">
    <citation type="submission" date="2014-12" db="EMBL/GenBank/DDBJ databases">
        <title>Whole genome sequences of four Staphylococcus schleiferi canine isolates.</title>
        <authorList>
            <person name="Misic A.M."/>
            <person name="Cain C."/>
            <person name="Morris D.O."/>
            <person name="Rankin S."/>
            <person name="Beiting D."/>
        </authorList>
    </citation>
    <scope>NUCLEOTIDE SEQUENCE</scope>
    <source>
        <strain evidence="1">ASB11</strain>
        <strain evidence="2">ASB13</strain>
        <strain evidence="3">ASB9</strain>
    </source>
</reference>
<dbReference type="EMBL" id="CDMN01000031">
    <property type="protein sequence ID" value="CRF44192.1"/>
    <property type="molecule type" value="Genomic_DNA"/>
</dbReference>
<reference evidence="4" key="2">
    <citation type="submission" date="2014-12" db="EMBL/GenBank/DDBJ databases">
        <authorList>
            <person name="Smet A."/>
        </authorList>
    </citation>
    <scope>NUCLEOTIDE SEQUENCE [LARGE SCALE GENOMIC DNA]</scope>
</reference>
<organism evidence="3 5">
    <name type="scientific">Helicobacter ailurogastricus</name>
    <dbReference type="NCBI Taxonomy" id="1578720"/>
    <lineage>
        <taxon>Bacteria</taxon>
        <taxon>Pseudomonadati</taxon>
        <taxon>Campylobacterota</taxon>
        <taxon>Epsilonproteobacteria</taxon>
        <taxon>Campylobacterales</taxon>
        <taxon>Helicobacteraceae</taxon>
        <taxon>Helicobacter</taxon>
    </lineage>
</organism>
<proteinExistence type="predicted"/>
<dbReference type="AlphaFoldDB" id="A0A0K2XCD0"/>
<evidence type="ECO:0000313" key="4">
    <source>
        <dbReference type="Proteomes" id="UP000038622"/>
    </source>
</evidence>
<sequence>MIELDRHEEQEDSLRIVSEMFETTDLLTSPTASKTENTFMRLACLLGLYNFQNEAGDSIGAFSRLLISFVKKEHGINISEEFQMPPLALVKADQRLMFLTSEPNNKSIDPSHHKSTICFRLENKRGKYYYRPLTSKDEMLFKGLMDSFNAYCSNPNCSMKVDNTIIFNSRWLNALGLTNEYLLERLKKKEAILLYNDYENGNIRITFTPRAQFYNFLQSPDWNKQSYTQRMRSLEKILHIKGLVPPPPPSLGEKVASGIDSLKVALGLKLY</sequence>
<dbReference type="Proteomes" id="UP000038622">
    <property type="component" value="Unassembled WGS sequence"/>
</dbReference>
<evidence type="ECO:0000313" key="5">
    <source>
        <dbReference type="Proteomes" id="UP000041394"/>
    </source>
</evidence>
<accession>A0A0K2XCD0</accession>
<protein>
    <submittedName>
        <fullName evidence="3">Uncharacterized protein</fullName>
    </submittedName>
</protein>
<dbReference type="RefSeq" id="WP_053941138.1">
    <property type="nucleotide sequence ID" value="NZ_CDMH01000034.1"/>
</dbReference>
<evidence type="ECO:0000313" key="1">
    <source>
        <dbReference type="EMBL" id="CRF40937.1"/>
    </source>
</evidence>
<dbReference type="Proteomes" id="UP000041394">
    <property type="component" value="Unassembled WGS sequence"/>
</dbReference>
<evidence type="ECO:0000313" key="2">
    <source>
        <dbReference type="EMBL" id="CRF42501.1"/>
    </source>
</evidence>
<dbReference type="EMBL" id="CDMH01000034">
    <property type="protein sequence ID" value="CRF42501.1"/>
    <property type="molecule type" value="Genomic_DNA"/>
</dbReference>
<evidence type="ECO:0000313" key="6">
    <source>
        <dbReference type="Proteomes" id="UP000045175"/>
    </source>
</evidence>
<name>A0A0K2XCD0_9HELI</name>